<feature type="region of interest" description="Disordered" evidence="9">
    <location>
        <begin position="1267"/>
        <end position="1297"/>
    </location>
</feature>
<dbReference type="Proteomes" id="UP000267029">
    <property type="component" value="Unassembled WGS sequence"/>
</dbReference>
<evidence type="ECO:0000256" key="8">
    <source>
        <dbReference type="ARBA" id="ARBA00038130"/>
    </source>
</evidence>
<keyword evidence="5" id="KW-0802">TPR repeat</keyword>
<evidence type="ECO:0000313" key="12">
    <source>
        <dbReference type="EMBL" id="VDD80059.1"/>
    </source>
</evidence>
<evidence type="ECO:0000256" key="9">
    <source>
        <dbReference type="SAM" id="MobiDB-lite"/>
    </source>
</evidence>
<dbReference type="Pfam" id="PF24762">
    <property type="entry name" value="TPR_IF140-IFT172"/>
    <property type="match status" value="1"/>
</dbReference>
<keyword evidence="13" id="KW-1185">Reference proteome</keyword>
<evidence type="ECO:0000313" key="13">
    <source>
        <dbReference type="Proteomes" id="UP000267029"/>
    </source>
</evidence>
<dbReference type="Pfam" id="PF00400">
    <property type="entry name" value="WD40"/>
    <property type="match status" value="1"/>
</dbReference>
<feature type="compositionally biased region" description="Polar residues" evidence="9">
    <location>
        <begin position="1279"/>
        <end position="1297"/>
    </location>
</feature>
<keyword evidence="6" id="KW-0969">Cilium</keyword>
<keyword evidence="4" id="KW-0677">Repeat</keyword>
<evidence type="ECO:0000256" key="3">
    <source>
        <dbReference type="ARBA" id="ARBA00022574"/>
    </source>
</evidence>
<evidence type="ECO:0000259" key="11">
    <source>
        <dbReference type="Pfam" id="PF24762"/>
    </source>
</evidence>
<evidence type="ECO:0000256" key="7">
    <source>
        <dbReference type="ARBA" id="ARBA00023273"/>
    </source>
</evidence>
<dbReference type="Pfam" id="PF23387">
    <property type="entry name" value="TPR_IFT80_172"/>
    <property type="match status" value="1"/>
</dbReference>
<feature type="domain" description="IFT80/172/WDR35 TPR" evidence="10">
    <location>
        <begin position="626"/>
        <end position="747"/>
    </location>
</feature>
<dbReference type="GO" id="GO:0042073">
    <property type="term" value="P:intraciliary transport"/>
    <property type="evidence" value="ECO:0007669"/>
    <property type="project" value="TreeGrafter"/>
</dbReference>
<dbReference type="EMBL" id="UXSR01005232">
    <property type="protein sequence ID" value="VDD80059.1"/>
    <property type="molecule type" value="Genomic_DNA"/>
</dbReference>
<dbReference type="GO" id="GO:0036064">
    <property type="term" value="C:ciliary basal body"/>
    <property type="evidence" value="ECO:0007669"/>
    <property type="project" value="TreeGrafter"/>
</dbReference>
<dbReference type="GO" id="GO:0005930">
    <property type="term" value="C:axoneme"/>
    <property type="evidence" value="ECO:0007669"/>
    <property type="project" value="TreeGrafter"/>
</dbReference>
<dbReference type="Gene3D" id="1.25.40.470">
    <property type="match status" value="4"/>
</dbReference>
<dbReference type="GO" id="GO:0030992">
    <property type="term" value="C:intraciliary transport particle B"/>
    <property type="evidence" value="ECO:0007669"/>
    <property type="project" value="TreeGrafter"/>
</dbReference>
<dbReference type="Gene3D" id="2.130.10.10">
    <property type="entry name" value="YVTN repeat-like/Quinoprotein amine dehydrogenase"/>
    <property type="match status" value="2"/>
</dbReference>
<comment type="similarity">
    <text evidence="8">Belongs to the IFT172 family.</text>
</comment>
<protein>
    <recommendedName>
        <fullName evidence="14">Anaphase-promoting complex subunit 4 WD40 domain-containing protein</fullName>
    </recommendedName>
</protein>
<dbReference type="InterPro" id="IPR001680">
    <property type="entry name" value="WD40_rpt"/>
</dbReference>
<gene>
    <name evidence="12" type="ORF">MCOS_LOCUS6062</name>
</gene>
<proteinExistence type="inferred from homology"/>
<keyword evidence="3" id="KW-0853">WD repeat</keyword>
<keyword evidence="2" id="KW-0217">Developmental protein</keyword>
<dbReference type="STRING" id="53468.A0A0R3UFX2"/>
<dbReference type="PANTHER" id="PTHR15722:SF2">
    <property type="entry name" value="INTRAFLAGELLAR TRANSPORT PROTEIN 172 HOMOLOG"/>
    <property type="match status" value="1"/>
</dbReference>
<keyword evidence="7" id="KW-0966">Cell projection</keyword>
<evidence type="ECO:0000256" key="4">
    <source>
        <dbReference type="ARBA" id="ARBA00022737"/>
    </source>
</evidence>
<dbReference type="SUPFAM" id="SSF69322">
    <property type="entry name" value="Tricorn protease domain 2"/>
    <property type="match status" value="1"/>
</dbReference>
<evidence type="ECO:0000256" key="6">
    <source>
        <dbReference type="ARBA" id="ARBA00023069"/>
    </source>
</evidence>
<accession>A0A0R3UFX2</accession>
<dbReference type="FunFam" id="1.25.40.470:FF:000012">
    <property type="entry name" value="intraflagellar transport protein 172 homolog"/>
    <property type="match status" value="1"/>
</dbReference>
<feature type="domain" description="IF140/IFT172/WDR19 TPR" evidence="11">
    <location>
        <begin position="1030"/>
        <end position="1179"/>
    </location>
</feature>
<evidence type="ECO:0008006" key="14">
    <source>
        <dbReference type="Google" id="ProtNLM"/>
    </source>
</evidence>
<dbReference type="InterPro" id="IPR056157">
    <property type="entry name" value="TPR_IFT80_172_dom"/>
</dbReference>
<dbReference type="SMART" id="SM00320">
    <property type="entry name" value="WD40"/>
    <property type="match status" value="8"/>
</dbReference>
<evidence type="ECO:0000256" key="2">
    <source>
        <dbReference type="ARBA" id="ARBA00022473"/>
    </source>
</evidence>
<dbReference type="InterPro" id="IPR036322">
    <property type="entry name" value="WD40_repeat_dom_sf"/>
</dbReference>
<dbReference type="InterPro" id="IPR015943">
    <property type="entry name" value="WD40/YVTN_repeat-like_dom_sf"/>
</dbReference>
<reference evidence="12 13" key="1">
    <citation type="submission" date="2018-10" db="EMBL/GenBank/DDBJ databases">
        <authorList>
            <consortium name="Pathogen Informatics"/>
        </authorList>
    </citation>
    <scope>NUCLEOTIDE SEQUENCE [LARGE SCALE GENOMIC DNA]</scope>
</reference>
<dbReference type="OrthoDB" id="2186662at2759"/>
<comment type="subcellular location">
    <subcellularLocation>
        <location evidence="1">Cell projection</location>
        <location evidence="1">Cilium</location>
    </subcellularLocation>
</comment>
<evidence type="ECO:0000256" key="5">
    <source>
        <dbReference type="ARBA" id="ARBA00022803"/>
    </source>
</evidence>
<name>A0A0R3UFX2_MESCO</name>
<dbReference type="SUPFAM" id="SSF50978">
    <property type="entry name" value="WD40 repeat-like"/>
    <property type="match status" value="1"/>
</dbReference>
<organism evidence="12 13">
    <name type="scientific">Mesocestoides corti</name>
    <name type="common">Flatworm</name>
    <dbReference type="NCBI Taxonomy" id="53468"/>
    <lineage>
        <taxon>Eukaryota</taxon>
        <taxon>Metazoa</taxon>
        <taxon>Spiralia</taxon>
        <taxon>Lophotrochozoa</taxon>
        <taxon>Platyhelminthes</taxon>
        <taxon>Cestoda</taxon>
        <taxon>Eucestoda</taxon>
        <taxon>Cyclophyllidea</taxon>
        <taxon>Mesocestoididae</taxon>
        <taxon>Mesocestoides</taxon>
    </lineage>
</organism>
<sequence length="1789" mass="202043">MRLRHIKTLIAPQQTSAKISAIVWSPNNKRMAVATSDRIIVLFDEDGERKERFLTKPADPKSKKAYVITGLAFSGDSTKLSIAQSDNIVFIYKLGDSWDDKKSICNKFLQRSPVTSIIWPSDQHLIMGLMDGKVRLGNTKVNKSSTIFTSGSYVVSLAAANDGKGFISGHADGRIVRFTFNNDGTCVAQCKVVTHHVPPFALAWAGNSVFASGYDRRVIIYARDGKIQQQFDYSKDETEKDFTVAISGPSGQVVAIGSYNRIRVFSLNLQKNAWEEGPLKSLKNYYTITAMCWKADGSKLTVGTICGGVDQFDCCMKRKVVKNFEFNFVGPSQVIVSNKDTLEKTVIMSKYGYEIDDVKVMGGNNYLVAQTSDTLILASMLTKKFSEVYWRNKGAKNKLIFSNGNFCVIFGAGELFVIEYGLSEILGSVRTELTNPFLFSVRINERSRKNSFACKKIAYMLDPKTVNILDLVTGDTVGHYAHDVIVDWLELSENAVHLLLRDRKHQLVLVNTETFKSFTLLPFCSFVQWIPQSDAVVAQSNDNICIWYNIEAIDRMTTLPLQGGDIMGIDRTGGKTEVVVSKGMKTTRHLLDNGLIEFGTAMEDDDFERAVAFLDSLEMVEETECMWKKLADKALKACSLLIAERCFAALGFLSKVQYLRVTREIAEMEGDINHYRVQARLLVLSGNLKLAETLFLEHNAIDEAINMYTELRKYQEALEIAEAKHWSKLDSLREDYHKWLAETGQIELLGDLRAREGDTLAAVTLYLRACVPGKAAILALSDASLSEDREILEQISQALVRAGRHEKAGDLYFRLKQYESAMRCYREGGAFQRALDLAREHFPTEVIRLEEEWGNHLASQRQLDAAVHHFVEAGSYIKALDAAVKANQWTKAAEILEGIEDTRAENVAPYQLELAHHYAQKKEFLLAEKAYLKAKAPKSAIEMYTNAGMWEQAHALASRNMDQDDLAVMYIQQAENLEEGGRLKEAERLYLTVNRVDRAMAMYKNHRQYRDVTRLVRAHNPDLLAQMQVRIAQELECEGNLRQAEQYYMEAGEWKSAVNMYRTRDLWEEAFRVAGECKEQPELRKQVAFLWAKHLGSDSAVRLLNRLGLLDTAIDYATEHCVFDFAFDLVRNCSAEKIAEVHNKYAMFLEDEGKLAEAEEEFIKSGKPREAVLMYVHNQDWVSAARVANDHDPESVNDVLLGQARIAFGEQDFAQAEALLLRAQRPDMAVRAYRETGHWEDAIRVAQAYLPSKLQELIEEYEEEKMHLSSTGARRRTGGPTNSVTSMSGECSSPPDNSMNPLISMARQMETSGDYLGAVEQYLKIMPDLLSEGESALTHPVEACEHIWVHAANLAMKFLAPESSAKVTELVASRLVRLQRFNTAGELLLGIDRIEEAINVFIDGKEWEKARKIARDLEPRLENHIECKYKESLKNSGEAEELAGVDVLSAIEMYAEQGRWEKCIATSERLYQETGLERDHQLLHKYLAAFAANLIKDNRTFDALMLYKRYGAPPYAQNFNIYKRIFQELTAQRTLTSADGYPTLAALRDTLFDLYQRVTTSSTSVKLQPAVVVIFERMFLVAHYYATRSALISAQLFDLATKVSISLLRDSDIIPADKAFFEAGMQCRKIGWDNMAFVFLNRFLDLMEVMEDQDGTSDALDSTDFQDTDIPLEVPIPEEPYATKSEHESVREWILTISMDQKLEQSLPKDERGVYEACLRSPATGVSALPCVVTGYPVLRDGIYFSADKGKHSANLEDWKRLNYAATVNRNPECTDVCEFVRKWCGNVV</sequence>
<evidence type="ECO:0000256" key="1">
    <source>
        <dbReference type="ARBA" id="ARBA00004138"/>
    </source>
</evidence>
<dbReference type="InterPro" id="IPR056168">
    <property type="entry name" value="TPR_IF140/IFT172/WDR19"/>
</dbReference>
<dbReference type="PANTHER" id="PTHR15722">
    <property type="entry name" value="IFT140/172-RELATED"/>
    <property type="match status" value="1"/>
</dbReference>
<evidence type="ECO:0000259" key="10">
    <source>
        <dbReference type="Pfam" id="PF23387"/>
    </source>
</evidence>